<sequence length="221" mass="24759">MHSRLEYKIVGEEAADDSDANYIRRPDNVVLRVMRSPIWAGSTVVLAFIVGALLVQRSRTGNECPRSTEFGPAFVALEPELVRFSGTANFHENGSAYRVAAPGQLQFVGTPSAEIDAAWDSLITGRYFTITEAEAQRTWGQSFKEYYSNPITGIEMGLDVLHTLHCVNEIRKELDAEHYFTKADLASPFHRYHVASIPLPRHNPPDSSMPQRPDSDTYKMV</sequence>
<evidence type="ECO:0000256" key="1">
    <source>
        <dbReference type="ARBA" id="ARBA00004685"/>
    </source>
</evidence>
<accession>A0AAN7VW97</accession>
<keyword evidence="4" id="KW-0472">Membrane</keyword>
<evidence type="ECO:0000256" key="4">
    <source>
        <dbReference type="SAM" id="Phobius"/>
    </source>
</evidence>
<evidence type="ECO:0000313" key="6">
    <source>
        <dbReference type="Proteomes" id="UP001310594"/>
    </source>
</evidence>
<evidence type="ECO:0000256" key="2">
    <source>
        <dbReference type="ARBA" id="ARBA00035112"/>
    </source>
</evidence>
<organism evidence="5 6">
    <name type="scientific">Elasticomyces elasticus</name>
    <dbReference type="NCBI Taxonomy" id="574655"/>
    <lineage>
        <taxon>Eukaryota</taxon>
        <taxon>Fungi</taxon>
        <taxon>Dikarya</taxon>
        <taxon>Ascomycota</taxon>
        <taxon>Pezizomycotina</taxon>
        <taxon>Dothideomycetes</taxon>
        <taxon>Dothideomycetidae</taxon>
        <taxon>Mycosphaerellales</taxon>
        <taxon>Teratosphaeriaceae</taxon>
        <taxon>Elasticomyces</taxon>
    </lineage>
</organism>
<feature type="region of interest" description="Disordered" evidence="3">
    <location>
        <begin position="197"/>
        <end position="221"/>
    </location>
</feature>
<dbReference type="Proteomes" id="UP001310594">
    <property type="component" value="Unassembled WGS sequence"/>
</dbReference>
<comment type="pathway">
    <text evidence="1">Mycotoxin biosynthesis.</text>
</comment>
<dbReference type="PANTHER" id="PTHR33365:SF4">
    <property type="entry name" value="CYCLOCHLOROTINE BIOSYNTHESIS PROTEIN O"/>
    <property type="match status" value="1"/>
</dbReference>
<proteinExistence type="inferred from homology"/>
<name>A0AAN7VW97_9PEZI</name>
<comment type="similarity">
    <text evidence="2">Belongs to the ustYa family.</text>
</comment>
<reference evidence="5" key="1">
    <citation type="submission" date="2023-08" db="EMBL/GenBank/DDBJ databases">
        <title>Black Yeasts Isolated from many extreme environments.</title>
        <authorList>
            <person name="Coleine C."/>
            <person name="Stajich J.E."/>
            <person name="Selbmann L."/>
        </authorList>
    </citation>
    <scope>NUCLEOTIDE SEQUENCE</scope>
    <source>
        <strain evidence="5">CCFEE 5810</strain>
    </source>
</reference>
<dbReference type="PANTHER" id="PTHR33365">
    <property type="entry name" value="YALI0B05434P"/>
    <property type="match status" value="1"/>
</dbReference>
<keyword evidence="4" id="KW-1133">Transmembrane helix</keyword>
<protein>
    <submittedName>
        <fullName evidence="5">Uncharacterized protein</fullName>
    </submittedName>
</protein>
<dbReference type="InterPro" id="IPR021765">
    <property type="entry name" value="UstYa-like"/>
</dbReference>
<dbReference type="GO" id="GO:0043386">
    <property type="term" value="P:mycotoxin biosynthetic process"/>
    <property type="evidence" value="ECO:0007669"/>
    <property type="project" value="InterPro"/>
</dbReference>
<evidence type="ECO:0000313" key="5">
    <source>
        <dbReference type="EMBL" id="KAK5690826.1"/>
    </source>
</evidence>
<comment type="caution">
    <text evidence="5">The sequence shown here is derived from an EMBL/GenBank/DDBJ whole genome shotgun (WGS) entry which is preliminary data.</text>
</comment>
<dbReference type="Pfam" id="PF11807">
    <property type="entry name" value="UstYa"/>
    <property type="match status" value="1"/>
</dbReference>
<dbReference type="EMBL" id="JAVRQU010000023">
    <property type="protein sequence ID" value="KAK5690826.1"/>
    <property type="molecule type" value="Genomic_DNA"/>
</dbReference>
<feature type="transmembrane region" description="Helical" evidence="4">
    <location>
        <begin position="38"/>
        <end position="55"/>
    </location>
</feature>
<dbReference type="AlphaFoldDB" id="A0AAN7VW97"/>
<evidence type="ECO:0000256" key="3">
    <source>
        <dbReference type="SAM" id="MobiDB-lite"/>
    </source>
</evidence>
<keyword evidence="4" id="KW-0812">Transmembrane</keyword>
<gene>
    <name evidence="5" type="ORF">LTR97_011987</name>
</gene>